<dbReference type="EMBL" id="PZQS01000004">
    <property type="protein sequence ID" value="PVD31368.1"/>
    <property type="molecule type" value="Genomic_DNA"/>
</dbReference>
<reference evidence="3 4" key="1">
    <citation type="submission" date="2018-04" db="EMBL/GenBank/DDBJ databases">
        <title>The genome of golden apple snail Pomacea canaliculata provides insight into stress tolerance and invasive adaptation.</title>
        <authorList>
            <person name="Liu C."/>
            <person name="Liu B."/>
            <person name="Ren Y."/>
            <person name="Zhang Y."/>
            <person name="Wang H."/>
            <person name="Li S."/>
            <person name="Jiang F."/>
            <person name="Yin L."/>
            <person name="Zhang G."/>
            <person name="Qian W."/>
            <person name="Fan W."/>
        </authorList>
    </citation>
    <scope>NUCLEOTIDE SEQUENCE [LARGE SCALE GENOMIC DNA]</scope>
    <source>
        <strain evidence="3">SZHN2017</strain>
        <tissue evidence="3">Muscle</tissue>
    </source>
</reference>
<keyword evidence="4" id="KW-1185">Reference proteome</keyword>
<feature type="chain" id="PRO_5015524594" description="NtA domain-containing protein" evidence="2">
    <location>
        <begin position="18"/>
        <end position="196"/>
    </location>
</feature>
<dbReference type="Proteomes" id="UP000245119">
    <property type="component" value="Linkage Group LG4"/>
</dbReference>
<evidence type="ECO:0000313" key="4">
    <source>
        <dbReference type="Proteomes" id="UP000245119"/>
    </source>
</evidence>
<gene>
    <name evidence="3" type="ORF">C0Q70_06780</name>
</gene>
<protein>
    <recommendedName>
        <fullName evidence="5">NtA domain-containing protein</fullName>
    </recommendedName>
</protein>
<sequence>MAVVYLLILFLAKPLVAQRISGDVVKWSRTVLDLNGEPLKVEESVVVTENDKEVTVLMNSSDPALARTPFIGTVTLHDFKLGLLAMKPQGVELCFFGKVARSYDEVLAEIKVRAETGYNPYVAEPRWMSRPARSESRTTGSNVLDKFCEGRKLMPVVDVDNWAHQARDLENRGSYHSLSSSRLGSTDQPPQIAIDL</sequence>
<evidence type="ECO:0008006" key="5">
    <source>
        <dbReference type="Google" id="ProtNLM"/>
    </source>
</evidence>
<evidence type="ECO:0000313" key="3">
    <source>
        <dbReference type="EMBL" id="PVD31368.1"/>
    </source>
</evidence>
<keyword evidence="2" id="KW-0732">Signal</keyword>
<comment type="caution">
    <text evidence="3">The sequence shown here is derived from an EMBL/GenBank/DDBJ whole genome shotgun (WGS) entry which is preliminary data.</text>
</comment>
<feature type="signal peptide" evidence="2">
    <location>
        <begin position="1"/>
        <end position="17"/>
    </location>
</feature>
<name>A0A2T7PD81_POMCA</name>
<evidence type="ECO:0000256" key="2">
    <source>
        <dbReference type="SAM" id="SignalP"/>
    </source>
</evidence>
<evidence type="ECO:0000256" key="1">
    <source>
        <dbReference type="SAM" id="MobiDB-lite"/>
    </source>
</evidence>
<organism evidence="3 4">
    <name type="scientific">Pomacea canaliculata</name>
    <name type="common">Golden apple snail</name>
    <dbReference type="NCBI Taxonomy" id="400727"/>
    <lineage>
        <taxon>Eukaryota</taxon>
        <taxon>Metazoa</taxon>
        <taxon>Spiralia</taxon>
        <taxon>Lophotrochozoa</taxon>
        <taxon>Mollusca</taxon>
        <taxon>Gastropoda</taxon>
        <taxon>Caenogastropoda</taxon>
        <taxon>Architaenioglossa</taxon>
        <taxon>Ampullarioidea</taxon>
        <taxon>Ampullariidae</taxon>
        <taxon>Pomacea</taxon>
    </lineage>
</organism>
<accession>A0A2T7PD81</accession>
<proteinExistence type="predicted"/>
<feature type="region of interest" description="Disordered" evidence="1">
    <location>
        <begin position="175"/>
        <end position="196"/>
    </location>
</feature>
<feature type="compositionally biased region" description="Low complexity" evidence="1">
    <location>
        <begin position="175"/>
        <end position="185"/>
    </location>
</feature>
<dbReference type="AlphaFoldDB" id="A0A2T7PD81"/>